<dbReference type="Proteomes" id="UP000234329">
    <property type="component" value="Unassembled WGS sequence"/>
</dbReference>
<dbReference type="Pfam" id="PF00589">
    <property type="entry name" value="Phage_integrase"/>
    <property type="match status" value="1"/>
</dbReference>
<evidence type="ECO:0000313" key="6">
    <source>
        <dbReference type="EMBL" id="PKY11812.1"/>
    </source>
</evidence>
<dbReference type="Gene3D" id="1.10.443.10">
    <property type="entry name" value="Intergrase catalytic core"/>
    <property type="match status" value="1"/>
</dbReference>
<dbReference type="InterPro" id="IPR010998">
    <property type="entry name" value="Integrase_recombinase_N"/>
</dbReference>
<dbReference type="InParanoid" id="A0A2I1DPN3"/>
<organism evidence="6 7">
    <name type="scientific">Acidithiobacillus marinus</name>
    <dbReference type="NCBI Taxonomy" id="187490"/>
    <lineage>
        <taxon>Bacteria</taxon>
        <taxon>Pseudomonadati</taxon>
        <taxon>Pseudomonadota</taxon>
        <taxon>Acidithiobacillia</taxon>
        <taxon>Acidithiobacillales</taxon>
        <taxon>Acidithiobacillaceae</taxon>
        <taxon>Acidithiobacillus</taxon>
    </lineage>
</organism>
<evidence type="ECO:0000313" key="7">
    <source>
        <dbReference type="Proteomes" id="UP000234329"/>
    </source>
</evidence>
<accession>A0A2I1DPN3</accession>
<dbReference type="InterPro" id="IPR016177">
    <property type="entry name" value="DNA-bd_dom_sf"/>
</dbReference>
<dbReference type="EMBL" id="MXAV01000006">
    <property type="protein sequence ID" value="PKY11812.1"/>
    <property type="molecule type" value="Genomic_DNA"/>
</dbReference>
<dbReference type="PROSITE" id="PS51898">
    <property type="entry name" value="TYR_RECOMBINASE"/>
    <property type="match status" value="1"/>
</dbReference>
<dbReference type="InterPro" id="IPR013762">
    <property type="entry name" value="Integrase-like_cat_sf"/>
</dbReference>
<comment type="similarity">
    <text evidence="1">Belongs to the 'phage' integrase family.</text>
</comment>
<evidence type="ECO:0000256" key="2">
    <source>
        <dbReference type="ARBA" id="ARBA00022908"/>
    </source>
</evidence>
<comment type="caution">
    <text evidence="6">The sequence shown here is derived from an EMBL/GenBank/DDBJ whole genome shotgun (WGS) entry which is preliminary data.</text>
</comment>
<keyword evidence="7" id="KW-1185">Reference proteome</keyword>
<evidence type="ECO:0000259" key="5">
    <source>
        <dbReference type="PROSITE" id="PS51898"/>
    </source>
</evidence>
<dbReference type="GO" id="GO:0003677">
    <property type="term" value="F:DNA binding"/>
    <property type="evidence" value="ECO:0007669"/>
    <property type="project" value="UniProtKB-KW"/>
</dbReference>
<dbReference type="Gene3D" id="1.10.150.130">
    <property type="match status" value="1"/>
</dbReference>
<evidence type="ECO:0000256" key="3">
    <source>
        <dbReference type="ARBA" id="ARBA00023125"/>
    </source>
</evidence>
<dbReference type="InterPro" id="IPR002104">
    <property type="entry name" value="Integrase_catalytic"/>
</dbReference>
<dbReference type="RefSeq" id="WP_101536782.1">
    <property type="nucleotide sequence ID" value="NZ_MXAV01000006.1"/>
</dbReference>
<protein>
    <recommendedName>
        <fullName evidence="5">Tyr recombinase domain-containing protein</fullName>
    </recommendedName>
</protein>
<evidence type="ECO:0000256" key="4">
    <source>
        <dbReference type="ARBA" id="ARBA00023172"/>
    </source>
</evidence>
<keyword evidence="3" id="KW-0238">DNA-binding</keyword>
<keyword evidence="2" id="KW-0229">DNA integration</keyword>
<dbReference type="SUPFAM" id="SSF56349">
    <property type="entry name" value="DNA breaking-rejoining enzymes"/>
    <property type="match status" value="1"/>
</dbReference>
<gene>
    <name evidence="6" type="ORF">B1757_02290</name>
</gene>
<dbReference type="GO" id="GO:0006310">
    <property type="term" value="P:DNA recombination"/>
    <property type="evidence" value="ECO:0007669"/>
    <property type="project" value="UniProtKB-KW"/>
</dbReference>
<dbReference type="InterPro" id="IPR015094">
    <property type="entry name" value="Integrase_lambda-typ_DNA-bd_N"/>
</dbReference>
<dbReference type="Pfam" id="PF09003">
    <property type="entry name" value="Arm-DNA-bind_1"/>
    <property type="match status" value="1"/>
</dbReference>
<dbReference type="OrthoDB" id="8781634at2"/>
<name>A0A2I1DPN3_9PROT</name>
<dbReference type="AlphaFoldDB" id="A0A2I1DPN3"/>
<dbReference type="FunCoup" id="A0A2I1DPN3">
    <property type="interactions" value="42"/>
</dbReference>
<sequence length="392" mass="45399">MSPRPRSTSKKLPPNLSQQVRGNKIYFSYRNPLNGKRAGFGTNKDKAISAAIALNAHLAKQLQDQESQQLISRVITSESHGTIGDFLTIFEEQILPARRSKKGFGLSEKTLQDYHWILGTIRQELGHFRWDVITLQHVAHFLDKRPPRSSNIHRTILAQVWRHAIAKGITGPGNLPEMTIPKTHVVERTSLTLEGFQKIYAIAEPWFQNALDLALHTLQRREDLVLYRFDAIQIENGIPYLPVRQKKVEHSSDAGRLLLPIGEDLQEIIDRCRDKILSPLMIHRNPKKKRREYLDKKEHWTTVYPVQLTREFSKLRDRCGFYSKTPQEKRPTFHEIRALGADLYRQAGWPDDSIQKLLGHTSEKMTKHYLDKHQEPWIVTDTVGLPKRVCRK</sequence>
<reference evidence="6 7" key="1">
    <citation type="submission" date="2017-03" db="EMBL/GenBank/DDBJ databases">
        <title>Draft genime sequence of the acidophilic sulfur-oxidizing bacterium Acidithiobacillus sp. SH, isolated from seawater.</title>
        <authorList>
            <person name="Sharmin S."/>
            <person name="Tokuhisa M."/>
            <person name="Kanao T."/>
            <person name="Kamimura K."/>
        </authorList>
    </citation>
    <scope>NUCLEOTIDE SEQUENCE [LARGE SCALE GENOMIC DNA]</scope>
    <source>
        <strain evidence="6 7">SH</strain>
    </source>
</reference>
<keyword evidence="4" id="KW-0233">DNA recombination</keyword>
<proteinExistence type="inferred from homology"/>
<evidence type="ECO:0000256" key="1">
    <source>
        <dbReference type="ARBA" id="ARBA00008857"/>
    </source>
</evidence>
<dbReference type="GO" id="GO:0008907">
    <property type="term" value="F:integrase activity"/>
    <property type="evidence" value="ECO:0007669"/>
    <property type="project" value="InterPro"/>
</dbReference>
<dbReference type="InterPro" id="IPR011010">
    <property type="entry name" value="DNA_brk_join_enz"/>
</dbReference>
<feature type="domain" description="Tyr recombinase" evidence="5">
    <location>
        <begin position="186"/>
        <end position="384"/>
    </location>
</feature>
<dbReference type="Gene3D" id="3.30.160.60">
    <property type="entry name" value="Classic Zinc Finger"/>
    <property type="match status" value="1"/>
</dbReference>
<dbReference type="SUPFAM" id="SSF54171">
    <property type="entry name" value="DNA-binding domain"/>
    <property type="match status" value="1"/>
</dbReference>